<accession>A0ABS9IRU4</accession>
<comment type="caution">
    <text evidence="2">The sequence shown here is derived from an EMBL/GenBank/DDBJ whole genome shotgun (WGS) entry which is preliminary data.</text>
</comment>
<evidence type="ECO:0000313" key="2">
    <source>
        <dbReference type="EMBL" id="MCF8588285.1"/>
    </source>
</evidence>
<feature type="compositionally biased region" description="Basic and acidic residues" evidence="1">
    <location>
        <begin position="79"/>
        <end position="104"/>
    </location>
</feature>
<evidence type="ECO:0008006" key="4">
    <source>
        <dbReference type="Google" id="ProtNLM"/>
    </source>
</evidence>
<evidence type="ECO:0000313" key="3">
    <source>
        <dbReference type="Proteomes" id="UP001200110"/>
    </source>
</evidence>
<dbReference type="RefSeq" id="WP_236997502.1">
    <property type="nucleotide sequence ID" value="NZ_JAKKOR010000005.1"/>
</dbReference>
<gene>
    <name evidence="2" type="ORF">L5G33_07345</name>
</gene>
<proteinExistence type="predicted"/>
<dbReference type="Proteomes" id="UP001200110">
    <property type="component" value="Unassembled WGS sequence"/>
</dbReference>
<reference evidence="2 3" key="1">
    <citation type="submission" date="2022-01" db="EMBL/GenBank/DDBJ databases">
        <authorList>
            <person name="Huang Y."/>
        </authorList>
    </citation>
    <scope>NUCLEOTIDE SEQUENCE [LARGE SCALE GENOMIC DNA]</scope>
    <source>
        <strain evidence="2 3">HY366</strain>
    </source>
</reference>
<sequence length="187" mass="20624">MSDSPDATAWKVAFHQREDDNRLGDVVAYRIDLPSTAGDVGRLLLLLLAEDTPFDESPDRWRLAVTQALRRGSLSDVRADSKALVDDPHEGAATDPQRTYRDPDGSETWSRARVTFHRGVRIETRIKTMQAIDGRVTAQDAAISITDGHTPRQFSVPIAVLDQVMTALHIARDDAGAINRELATRGP</sequence>
<name>A0ABS9IRU4_9ACTN</name>
<dbReference type="EMBL" id="JAKKOR010000005">
    <property type="protein sequence ID" value="MCF8588285.1"/>
    <property type="molecule type" value="Genomic_DNA"/>
</dbReference>
<keyword evidence="3" id="KW-1185">Reference proteome</keyword>
<organism evidence="2 3">
    <name type="scientific">Gordonia liuliyuniae</name>
    <dbReference type="NCBI Taxonomy" id="2911517"/>
    <lineage>
        <taxon>Bacteria</taxon>
        <taxon>Bacillati</taxon>
        <taxon>Actinomycetota</taxon>
        <taxon>Actinomycetes</taxon>
        <taxon>Mycobacteriales</taxon>
        <taxon>Gordoniaceae</taxon>
        <taxon>Gordonia</taxon>
    </lineage>
</organism>
<protein>
    <recommendedName>
        <fullName evidence="4">DUF2505 domain-containing protein</fullName>
    </recommendedName>
</protein>
<feature type="region of interest" description="Disordered" evidence="1">
    <location>
        <begin position="79"/>
        <end position="106"/>
    </location>
</feature>
<evidence type="ECO:0000256" key="1">
    <source>
        <dbReference type="SAM" id="MobiDB-lite"/>
    </source>
</evidence>